<name>A0A1H3J2F3_9PSED</name>
<dbReference type="Gene3D" id="2.120.10.30">
    <property type="entry name" value="TolB, C-terminal domain"/>
    <property type="match status" value="1"/>
</dbReference>
<organism evidence="3 4">
    <name type="scientific">Pseudomonas salomonii</name>
    <dbReference type="NCBI Taxonomy" id="191391"/>
    <lineage>
        <taxon>Bacteria</taxon>
        <taxon>Pseudomonadati</taxon>
        <taxon>Pseudomonadota</taxon>
        <taxon>Gammaproteobacteria</taxon>
        <taxon>Pseudomonadales</taxon>
        <taxon>Pseudomonadaceae</taxon>
        <taxon>Pseudomonas</taxon>
    </lineage>
</organism>
<dbReference type="AlphaFoldDB" id="A0A1H3J2F3"/>
<dbReference type="Proteomes" id="UP000182902">
    <property type="component" value="Unassembled WGS sequence"/>
</dbReference>
<sequence>MRASLTPTDGVPKNKEEKMTDTPNPRRPLLWGLSLTGLLVVATLGFFAWQSFYPVSAATGWSVQTVHRDVPKAASLMPMPDGSLMISQELNDAKGSIVRIHPDGRRDVVVGNLSKPDGMFATHGGWVFSQETGNAPVSFLKDGVVSELFRGENVQGLWVEGDDLYAIEDRKDNGRLLRYRWGDQSLTVIRDKLHEGESITRCTDGRMLYTEKKKGVVRELTDDGSDPVLLSGLNKPTFLMCDERGLWVNEDSTHRARLLLIDKQGQQQTILSFLKAPQSIVPTDRGTYLLAEGGRNRVLELTPAVRTVSP</sequence>
<feature type="region of interest" description="Disordered" evidence="1">
    <location>
        <begin position="1"/>
        <end position="26"/>
    </location>
</feature>
<dbReference type="InterPro" id="IPR011042">
    <property type="entry name" value="6-blade_b-propeller_TolB-like"/>
</dbReference>
<feature type="transmembrane region" description="Helical" evidence="2">
    <location>
        <begin position="29"/>
        <end position="49"/>
    </location>
</feature>
<keyword evidence="2" id="KW-1133">Transmembrane helix</keyword>
<dbReference type="EMBL" id="FNOX01000003">
    <property type="protein sequence ID" value="SDY33598.1"/>
    <property type="molecule type" value="Genomic_DNA"/>
</dbReference>
<keyword evidence="2" id="KW-0472">Membrane</keyword>
<protein>
    <recommendedName>
        <fullName evidence="5">Strictosidine synthase conserved region domain-containing protein</fullName>
    </recommendedName>
</protein>
<proteinExistence type="predicted"/>
<dbReference type="SUPFAM" id="SSF101898">
    <property type="entry name" value="NHL repeat"/>
    <property type="match status" value="1"/>
</dbReference>
<evidence type="ECO:0000313" key="4">
    <source>
        <dbReference type="Proteomes" id="UP000182902"/>
    </source>
</evidence>
<evidence type="ECO:0008006" key="5">
    <source>
        <dbReference type="Google" id="ProtNLM"/>
    </source>
</evidence>
<accession>A0A1H3J2F3</accession>
<evidence type="ECO:0000256" key="2">
    <source>
        <dbReference type="SAM" id="Phobius"/>
    </source>
</evidence>
<keyword evidence="2" id="KW-0812">Transmembrane</keyword>
<gene>
    <name evidence="3" type="ORF">SAMN05216247_103423</name>
</gene>
<reference evidence="3 4" key="1">
    <citation type="submission" date="2016-10" db="EMBL/GenBank/DDBJ databases">
        <authorList>
            <person name="de Groot N.N."/>
        </authorList>
    </citation>
    <scope>NUCLEOTIDE SEQUENCE [LARGE SCALE GENOMIC DNA]</scope>
    <source>
        <strain evidence="3 4">ICMP 14252</strain>
    </source>
</reference>
<evidence type="ECO:0000256" key="1">
    <source>
        <dbReference type="SAM" id="MobiDB-lite"/>
    </source>
</evidence>
<evidence type="ECO:0000313" key="3">
    <source>
        <dbReference type="EMBL" id="SDY33598.1"/>
    </source>
</evidence>